<evidence type="ECO:0008006" key="3">
    <source>
        <dbReference type="Google" id="ProtNLM"/>
    </source>
</evidence>
<sequence length="313" mass="33477">MKINNSLSYSIALFFGGIIFTSCGSDDSAVPLPTIGGYNAADEIAAEDLVAYWPLNGDGIEVVSNTAPDQTVATSFTEGPKGQAAAFASGYLKYPSIPALAAVTGSLTVSSWIKITNQKATPDSNSIISPIFSLTNPNDIMGNLSIYGNTHGLTTSDSIQMKAEFNIKKLDGTTLNGESMSITKLEPWMVEENEAGKNHTATPNKTGGLWTHIVVVYDAFEGSTNVRIYANGVKISNPETERLQDGGMDALLPFNQFTPTFPVIGALRSVTEGTNTETWDAALQGSIDEVRVYKKALTQSELQALYELEKAGR</sequence>
<dbReference type="RefSeq" id="WP_310025342.1">
    <property type="nucleotide sequence ID" value="NZ_JAVDVI010000004.1"/>
</dbReference>
<accession>A0ABU1TMT5</accession>
<dbReference type="Pfam" id="PF13385">
    <property type="entry name" value="Laminin_G_3"/>
    <property type="match status" value="1"/>
</dbReference>
<keyword evidence="2" id="KW-1185">Reference proteome</keyword>
<proteinExistence type="predicted"/>
<dbReference type="EMBL" id="JAVDVI010000004">
    <property type="protein sequence ID" value="MDR6967279.1"/>
    <property type="molecule type" value="Genomic_DNA"/>
</dbReference>
<dbReference type="Gene3D" id="2.60.120.200">
    <property type="match status" value="1"/>
</dbReference>
<dbReference type="Proteomes" id="UP001255185">
    <property type="component" value="Unassembled WGS sequence"/>
</dbReference>
<comment type="caution">
    <text evidence="1">The sequence shown here is derived from an EMBL/GenBank/DDBJ whole genome shotgun (WGS) entry which is preliminary data.</text>
</comment>
<name>A0ABU1TMT5_9FLAO</name>
<dbReference type="PROSITE" id="PS51257">
    <property type="entry name" value="PROKAR_LIPOPROTEIN"/>
    <property type="match status" value="1"/>
</dbReference>
<evidence type="ECO:0000313" key="2">
    <source>
        <dbReference type="Proteomes" id="UP001255185"/>
    </source>
</evidence>
<protein>
    <recommendedName>
        <fullName evidence="3">LamG-like jellyroll fold domain-containing protein</fullName>
    </recommendedName>
</protein>
<evidence type="ECO:0000313" key="1">
    <source>
        <dbReference type="EMBL" id="MDR6967279.1"/>
    </source>
</evidence>
<reference evidence="1 2" key="1">
    <citation type="submission" date="2023-07" db="EMBL/GenBank/DDBJ databases">
        <title>Sorghum-associated microbial communities from plants grown in Nebraska, USA.</title>
        <authorList>
            <person name="Schachtman D."/>
        </authorList>
    </citation>
    <scope>NUCLEOTIDE SEQUENCE [LARGE SCALE GENOMIC DNA]</scope>
    <source>
        <strain evidence="1 2">3773</strain>
    </source>
</reference>
<gene>
    <name evidence="1" type="ORF">J2X31_001286</name>
</gene>
<dbReference type="SUPFAM" id="SSF49899">
    <property type="entry name" value="Concanavalin A-like lectins/glucanases"/>
    <property type="match status" value="1"/>
</dbReference>
<organism evidence="1 2">
    <name type="scientific">Flavobacterium arsenatis</name>
    <dbReference type="NCBI Taxonomy" id="1484332"/>
    <lineage>
        <taxon>Bacteria</taxon>
        <taxon>Pseudomonadati</taxon>
        <taxon>Bacteroidota</taxon>
        <taxon>Flavobacteriia</taxon>
        <taxon>Flavobacteriales</taxon>
        <taxon>Flavobacteriaceae</taxon>
        <taxon>Flavobacterium</taxon>
    </lineage>
</organism>
<dbReference type="InterPro" id="IPR013320">
    <property type="entry name" value="ConA-like_dom_sf"/>
</dbReference>